<evidence type="ECO:0000313" key="4">
    <source>
        <dbReference type="Proteomes" id="UP001142317"/>
    </source>
</evidence>
<sequence length="207" mass="20999">MTRTRTTTAAALLVSAALLLAGCGGQSGDAEPAASGDAGSSASPSASTPAVEPAAGETITGTGYSFSVPEGWGIPEQELPGTEGIDVFVANLSDASADGFADNVNVVLSPAPQAITADQVESLGVDELEGAAGATDVTVEERTTVAGEESAHLSAALDQQGVQYNIDQFYASQGDQTYVITFSFSPEVTEADRAAVYESVLATWTWA</sequence>
<reference evidence="3" key="1">
    <citation type="journal article" date="2014" name="Int. J. Syst. Evol. Microbiol.">
        <title>Complete genome sequence of Corynebacterium casei LMG S-19264T (=DSM 44701T), isolated from a smear-ripened cheese.</title>
        <authorList>
            <consortium name="US DOE Joint Genome Institute (JGI-PGF)"/>
            <person name="Walter F."/>
            <person name="Albersmeier A."/>
            <person name="Kalinowski J."/>
            <person name="Ruckert C."/>
        </authorList>
    </citation>
    <scope>NUCLEOTIDE SEQUENCE</scope>
    <source>
        <strain evidence="3">VKM Ac-1447</strain>
    </source>
</reference>
<organism evidence="3 4">
    <name type="scientific">Microbacterium imperiale</name>
    <dbReference type="NCBI Taxonomy" id="33884"/>
    <lineage>
        <taxon>Bacteria</taxon>
        <taxon>Bacillati</taxon>
        <taxon>Actinomycetota</taxon>
        <taxon>Actinomycetes</taxon>
        <taxon>Micrococcales</taxon>
        <taxon>Microbacteriaceae</taxon>
        <taxon>Microbacterium</taxon>
    </lineage>
</organism>
<dbReference type="EMBL" id="BSEO01000010">
    <property type="protein sequence ID" value="GLJ80075.1"/>
    <property type="molecule type" value="Genomic_DNA"/>
</dbReference>
<feature type="chain" id="PRO_5040730806" description="PsbP C-terminal domain-containing protein" evidence="2">
    <location>
        <begin position="22"/>
        <end position="207"/>
    </location>
</feature>
<dbReference type="PROSITE" id="PS51257">
    <property type="entry name" value="PROKAR_LIPOPROTEIN"/>
    <property type="match status" value="1"/>
</dbReference>
<feature type="signal peptide" evidence="2">
    <location>
        <begin position="1"/>
        <end position="21"/>
    </location>
</feature>
<keyword evidence="4" id="KW-1185">Reference proteome</keyword>
<dbReference type="AlphaFoldDB" id="A0A9W6HGH5"/>
<comment type="caution">
    <text evidence="3">The sequence shown here is derived from an EMBL/GenBank/DDBJ whole genome shotgun (WGS) entry which is preliminary data.</text>
</comment>
<feature type="compositionally biased region" description="Low complexity" evidence="1">
    <location>
        <begin position="28"/>
        <end position="55"/>
    </location>
</feature>
<dbReference type="Gene3D" id="3.40.1000.10">
    <property type="entry name" value="Mog1/PsbP, alpha/beta/alpha sandwich"/>
    <property type="match status" value="1"/>
</dbReference>
<dbReference type="RefSeq" id="WP_210006246.1">
    <property type="nucleotide sequence ID" value="NZ_BSEO01000010.1"/>
</dbReference>
<evidence type="ECO:0000313" key="3">
    <source>
        <dbReference type="EMBL" id="GLJ80075.1"/>
    </source>
</evidence>
<proteinExistence type="predicted"/>
<dbReference type="Proteomes" id="UP001142317">
    <property type="component" value="Unassembled WGS sequence"/>
</dbReference>
<accession>A0A9W6HGH5</accession>
<name>A0A9W6HGH5_9MICO</name>
<evidence type="ECO:0008006" key="5">
    <source>
        <dbReference type="Google" id="ProtNLM"/>
    </source>
</evidence>
<feature type="region of interest" description="Disordered" evidence="1">
    <location>
        <begin position="26"/>
        <end position="62"/>
    </location>
</feature>
<evidence type="ECO:0000256" key="2">
    <source>
        <dbReference type="SAM" id="SignalP"/>
    </source>
</evidence>
<reference evidence="3" key="2">
    <citation type="submission" date="2023-01" db="EMBL/GenBank/DDBJ databases">
        <authorList>
            <person name="Sun Q."/>
            <person name="Evtushenko L."/>
        </authorList>
    </citation>
    <scope>NUCLEOTIDE SEQUENCE</scope>
    <source>
        <strain evidence="3">VKM Ac-1447</strain>
    </source>
</reference>
<protein>
    <recommendedName>
        <fullName evidence="5">PsbP C-terminal domain-containing protein</fullName>
    </recommendedName>
</protein>
<gene>
    <name evidence="3" type="ORF">GCM10017586_17580</name>
</gene>
<evidence type="ECO:0000256" key="1">
    <source>
        <dbReference type="SAM" id="MobiDB-lite"/>
    </source>
</evidence>
<keyword evidence="2" id="KW-0732">Signal</keyword>